<dbReference type="AlphaFoldDB" id="A0A0S4J0J8"/>
<accession>A0A0S4J0J8</accession>
<dbReference type="EMBL" id="CYKH01000766">
    <property type="protein sequence ID" value="CUG35342.1"/>
    <property type="molecule type" value="Genomic_DNA"/>
</dbReference>
<keyword evidence="2" id="KW-1185">Reference proteome</keyword>
<evidence type="ECO:0000313" key="2">
    <source>
        <dbReference type="Proteomes" id="UP000051952"/>
    </source>
</evidence>
<dbReference type="Proteomes" id="UP000051952">
    <property type="component" value="Unassembled WGS sequence"/>
</dbReference>
<gene>
    <name evidence="1" type="ORF">BSAL_78110</name>
</gene>
<reference evidence="2" key="1">
    <citation type="submission" date="2015-09" db="EMBL/GenBank/DDBJ databases">
        <authorList>
            <consortium name="Pathogen Informatics"/>
        </authorList>
    </citation>
    <scope>NUCLEOTIDE SEQUENCE [LARGE SCALE GENOMIC DNA]</scope>
    <source>
        <strain evidence="2">Lake Konstanz</strain>
    </source>
</reference>
<organism evidence="1 2">
    <name type="scientific">Bodo saltans</name>
    <name type="common">Flagellated protozoan</name>
    <dbReference type="NCBI Taxonomy" id="75058"/>
    <lineage>
        <taxon>Eukaryota</taxon>
        <taxon>Discoba</taxon>
        <taxon>Euglenozoa</taxon>
        <taxon>Kinetoplastea</taxon>
        <taxon>Metakinetoplastina</taxon>
        <taxon>Eubodonida</taxon>
        <taxon>Bodonidae</taxon>
        <taxon>Bodo</taxon>
    </lineage>
</organism>
<evidence type="ECO:0000313" key="1">
    <source>
        <dbReference type="EMBL" id="CUG35342.1"/>
    </source>
</evidence>
<name>A0A0S4J0J8_BODSA</name>
<protein>
    <submittedName>
        <fullName evidence="1">GPI-anchored surface protein, putative</fullName>
    </submittedName>
</protein>
<sequence length="122" mass="13679">NSPELLTFLSCHLNVETIDALPFCRKRRSWNDITSRSTTLCGTLLNSSTTYSSNSSTPAWRPVLHDLHLELALDVLRVRLRPMYTGAVLHQHTSSNWMLLQRCKTHVAVVVGLEAALAPIKL</sequence>
<proteinExistence type="predicted"/>
<dbReference type="VEuPathDB" id="TriTrypDB:BSAL_78110"/>
<feature type="non-terminal residue" evidence="1">
    <location>
        <position position="1"/>
    </location>
</feature>